<sequence length="116" mass="12338">MTIIVAGSDTPAGHAALAYAVEEARRRQVDLVVFPIDGSTVDISTLGYEPVRVEEPAERSQDAVGDLIDAVERMTPQAVVVGVRQRSPVGKFFLGSAAQQIILEANAPVITVKPAR</sequence>
<dbReference type="Proteomes" id="UP000824151">
    <property type="component" value="Unassembled WGS sequence"/>
</dbReference>
<protein>
    <submittedName>
        <fullName evidence="2">Universal stress protein</fullName>
    </submittedName>
</protein>
<reference evidence="2" key="2">
    <citation type="submission" date="2021-04" db="EMBL/GenBank/DDBJ databases">
        <authorList>
            <person name="Gilroy R."/>
        </authorList>
    </citation>
    <scope>NUCLEOTIDE SEQUENCE</scope>
    <source>
        <strain evidence="2">ChiHejej3B27-3195</strain>
    </source>
</reference>
<dbReference type="AlphaFoldDB" id="A0A9D1UTF1"/>
<gene>
    <name evidence="2" type="ORF">H9871_07995</name>
</gene>
<dbReference type="CDD" id="cd00293">
    <property type="entry name" value="USP-like"/>
    <property type="match status" value="1"/>
</dbReference>
<dbReference type="Gene3D" id="3.40.50.12370">
    <property type="match status" value="1"/>
</dbReference>
<accession>A0A9D1UTF1</accession>
<proteinExistence type="predicted"/>
<feature type="domain" description="UspA" evidence="1">
    <location>
        <begin position="50"/>
        <end position="113"/>
    </location>
</feature>
<dbReference type="InterPro" id="IPR006016">
    <property type="entry name" value="UspA"/>
</dbReference>
<evidence type="ECO:0000313" key="3">
    <source>
        <dbReference type="Proteomes" id="UP000824151"/>
    </source>
</evidence>
<name>A0A9D1UTF1_9MICC</name>
<evidence type="ECO:0000313" key="2">
    <source>
        <dbReference type="EMBL" id="HIX00073.1"/>
    </source>
</evidence>
<dbReference type="EMBL" id="DXGD01000297">
    <property type="protein sequence ID" value="HIX00073.1"/>
    <property type="molecule type" value="Genomic_DNA"/>
</dbReference>
<dbReference type="Pfam" id="PF00582">
    <property type="entry name" value="Usp"/>
    <property type="match status" value="1"/>
</dbReference>
<comment type="caution">
    <text evidence="2">The sequence shown here is derived from an EMBL/GenBank/DDBJ whole genome shotgun (WGS) entry which is preliminary data.</text>
</comment>
<reference evidence="2" key="1">
    <citation type="journal article" date="2021" name="PeerJ">
        <title>Extensive microbial diversity within the chicken gut microbiome revealed by metagenomics and culture.</title>
        <authorList>
            <person name="Gilroy R."/>
            <person name="Ravi A."/>
            <person name="Getino M."/>
            <person name="Pursley I."/>
            <person name="Horton D.L."/>
            <person name="Alikhan N.F."/>
            <person name="Baker D."/>
            <person name="Gharbi K."/>
            <person name="Hall N."/>
            <person name="Watson M."/>
            <person name="Adriaenssens E.M."/>
            <person name="Foster-Nyarko E."/>
            <person name="Jarju S."/>
            <person name="Secka A."/>
            <person name="Antonio M."/>
            <person name="Oren A."/>
            <person name="Chaudhuri R.R."/>
            <person name="La Ragione R."/>
            <person name="Hildebrand F."/>
            <person name="Pallen M.J."/>
        </authorList>
    </citation>
    <scope>NUCLEOTIDE SEQUENCE</scope>
    <source>
        <strain evidence="2">ChiHejej3B27-3195</strain>
    </source>
</reference>
<dbReference type="SUPFAM" id="SSF52402">
    <property type="entry name" value="Adenine nucleotide alpha hydrolases-like"/>
    <property type="match status" value="1"/>
</dbReference>
<organism evidence="2 3">
    <name type="scientific">Candidatus Nesterenkonia stercoripullorum</name>
    <dbReference type="NCBI Taxonomy" id="2838701"/>
    <lineage>
        <taxon>Bacteria</taxon>
        <taxon>Bacillati</taxon>
        <taxon>Actinomycetota</taxon>
        <taxon>Actinomycetes</taxon>
        <taxon>Micrococcales</taxon>
        <taxon>Micrococcaceae</taxon>
        <taxon>Nesterenkonia</taxon>
    </lineage>
</organism>
<evidence type="ECO:0000259" key="1">
    <source>
        <dbReference type="Pfam" id="PF00582"/>
    </source>
</evidence>